<name>A0ABU7DP52_9TELE</name>
<protein>
    <submittedName>
        <fullName evidence="1">Uncharacterized protein</fullName>
    </submittedName>
</protein>
<proteinExistence type="predicted"/>
<gene>
    <name evidence="1" type="ORF">CHARACLAT_027260</name>
</gene>
<evidence type="ECO:0000313" key="1">
    <source>
        <dbReference type="EMBL" id="MED6275514.1"/>
    </source>
</evidence>
<organism evidence="1 2">
    <name type="scientific">Characodon lateralis</name>
    <dbReference type="NCBI Taxonomy" id="208331"/>
    <lineage>
        <taxon>Eukaryota</taxon>
        <taxon>Metazoa</taxon>
        <taxon>Chordata</taxon>
        <taxon>Craniata</taxon>
        <taxon>Vertebrata</taxon>
        <taxon>Euteleostomi</taxon>
        <taxon>Actinopterygii</taxon>
        <taxon>Neopterygii</taxon>
        <taxon>Teleostei</taxon>
        <taxon>Neoteleostei</taxon>
        <taxon>Acanthomorphata</taxon>
        <taxon>Ovalentaria</taxon>
        <taxon>Atherinomorphae</taxon>
        <taxon>Cyprinodontiformes</taxon>
        <taxon>Goodeidae</taxon>
        <taxon>Characodon</taxon>
    </lineage>
</organism>
<sequence length="109" mass="12304">MPTLKEDEFGLVIGCINPQNSLHRPPASELLQSAWLYFIFHGNVPTSVGNSYFSTSRMSSFSNLLQYQEGFAERLHVTKGFLLSMEVMDAASNDEMTTHFILDMNLLLI</sequence>
<comment type="caution">
    <text evidence="1">The sequence shown here is derived from an EMBL/GenBank/DDBJ whole genome shotgun (WGS) entry which is preliminary data.</text>
</comment>
<accession>A0ABU7DP52</accession>
<keyword evidence="2" id="KW-1185">Reference proteome</keyword>
<dbReference type="Proteomes" id="UP001352852">
    <property type="component" value="Unassembled WGS sequence"/>
</dbReference>
<evidence type="ECO:0000313" key="2">
    <source>
        <dbReference type="Proteomes" id="UP001352852"/>
    </source>
</evidence>
<reference evidence="1 2" key="1">
    <citation type="submission" date="2021-06" db="EMBL/GenBank/DDBJ databases">
        <authorList>
            <person name="Palmer J.M."/>
        </authorList>
    </citation>
    <scope>NUCLEOTIDE SEQUENCE [LARGE SCALE GENOMIC DNA]</scope>
    <source>
        <strain evidence="1 2">CL_MEX2019</strain>
        <tissue evidence="1">Muscle</tissue>
    </source>
</reference>
<dbReference type="EMBL" id="JAHUTJ010028002">
    <property type="protein sequence ID" value="MED6275514.1"/>
    <property type="molecule type" value="Genomic_DNA"/>
</dbReference>